<comment type="caution">
    <text evidence="2">The sequence shown here is derived from an EMBL/GenBank/DDBJ whole genome shotgun (WGS) entry which is preliminary data.</text>
</comment>
<evidence type="ECO:0000313" key="2">
    <source>
        <dbReference type="EMBL" id="PJR04450.1"/>
    </source>
</evidence>
<dbReference type="Proteomes" id="UP000231960">
    <property type="component" value="Unassembled WGS sequence"/>
</dbReference>
<keyword evidence="3" id="KW-1185">Reference proteome</keyword>
<organism evidence="2 3">
    <name type="scientific">Avrilella dinanensis</name>
    <dbReference type="NCBI Taxonomy" id="2008672"/>
    <lineage>
        <taxon>Bacteria</taxon>
        <taxon>Pseudomonadati</taxon>
        <taxon>Bacteroidota</taxon>
        <taxon>Flavobacteriia</taxon>
        <taxon>Flavobacteriales</taxon>
        <taxon>Flavobacteriaceae</taxon>
        <taxon>Avrilella</taxon>
    </lineage>
</organism>
<keyword evidence="1" id="KW-0732">Signal</keyword>
<feature type="chain" id="PRO_5014650844" description="DUF4595 domain-containing protein" evidence="1">
    <location>
        <begin position="22"/>
        <end position="190"/>
    </location>
</feature>
<reference evidence="2 3" key="1">
    <citation type="submission" date="2017-06" db="EMBL/GenBank/DDBJ databases">
        <title>Description of Avrilella dinanensis gen. nov. sp. nov.</title>
        <authorList>
            <person name="Leyer C."/>
            <person name="Sassi M."/>
            <person name="Minet J."/>
            <person name="Kayal S."/>
            <person name="Cattoir V."/>
        </authorList>
    </citation>
    <scope>NUCLEOTIDE SEQUENCE [LARGE SCALE GENOMIC DNA]</scope>
    <source>
        <strain evidence="2 3">UR159</strain>
    </source>
</reference>
<sequence length="190" mass="21003">MNKITKLLFAFVAVASFSLTSCEPDYVTDGSTVPSEAHITISYLDSEGNVTSTKEYSYDKTNSQVSGVRGPRQDVDGVSYTESTIVTAPRPDSDLPAFTIFFEYQEETGIYQINENGRNTAMISIDGINDIYTSIDEGGQLEVFNYNILTGSAVADMYFRSRSEFSFYAKNPVTNQTCRVQGTATTNFKL</sequence>
<dbReference type="AlphaFoldDB" id="A0A2M9R6H3"/>
<feature type="signal peptide" evidence="1">
    <location>
        <begin position="1"/>
        <end position="21"/>
    </location>
</feature>
<dbReference type="EMBL" id="NIPO01000001">
    <property type="protein sequence ID" value="PJR04450.1"/>
    <property type="molecule type" value="Genomic_DNA"/>
</dbReference>
<accession>A0A2M9R6H3</accession>
<name>A0A2M9R6H3_9FLAO</name>
<evidence type="ECO:0000313" key="3">
    <source>
        <dbReference type="Proteomes" id="UP000231960"/>
    </source>
</evidence>
<evidence type="ECO:0000256" key="1">
    <source>
        <dbReference type="SAM" id="SignalP"/>
    </source>
</evidence>
<dbReference type="RefSeq" id="WP_100678009.1">
    <property type="nucleotide sequence ID" value="NZ_NIPO01000001.1"/>
</dbReference>
<proteinExistence type="predicted"/>
<protein>
    <recommendedName>
        <fullName evidence="4">DUF4595 domain-containing protein</fullName>
    </recommendedName>
</protein>
<gene>
    <name evidence="2" type="ORF">CDL10_07800</name>
</gene>
<dbReference type="PROSITE" id="PS51257">
    <property type="entry name" value="PROKAR_LIPOPROTEIN"/>
    <property type="match status" value="1"/>
</dbReference>
<dbReference type="OrthoDB" id="642123at2"/>
<evidence type="ECO:0008006" key="4">
    <source>
        <dbReference type="Google" id="ProtNLM"/>
    </source>
</evidence>